<reference evidence="5" key="1">
    <citation type="journal article" date="2020" name="Stud. Mycol.">
        <title>101 Dothideomycetes genomes: a test case for predicting lifestyles and emergence of pathogens.</title>
        <authorList>
            <person name="Haridas S."/>
            <person name="Albert R."/>
            <person name="Binder M."/>
            <person name="Bloem J."/>
            <person name="Labutti K."/>
            <person name="Salamov A."/>
            <person name="Andreopoulos B."/>
            <person name="Baker S."/>
            <person name="Barry K."/>
            <person name="Bills G."/>
            <person name="Bluhm B."/>
            <person name="Cannon C."/>
            <person name="Castanera R."/>
            <person name="Culley D."/>
            <person name="Daum C."/>
            <person name="Ezra D."/>
            <person name="Gonzalez J."/>
            <person name="Henrissat B."/>
            <person name="Kuo A."/>
            <person name="Liang C."/>
            <person name="Lipzen A."/>
            <person name="Lutzoni F."/>
            <person name="Magnuson J."/>
            <person name="Mondo S."/>
            <person name="Nolan M."/>
            <person name="Ohm R."/>
            <person name="Pangilinan J."/>
            <person name="Park H.-J."/>
            <person name="Ramirez L."/>
            <person name="Alfaro M."/>
            <person name="Sun H."/>
            <person name="Tritt A."/>
            <person name="Yoshinaga Y."/>
            <person name="Zwiers L.-H."/>
            <person name="Turgeon B."/>
            <person name="Goodwin S."/>
            <person name="Spatafora J."/>
            <person name="Crous P."/>
            <person name="Grigoriev I."/>
        </authorList>
    </citation>
    <scope>NUCLEOTIDE SEQUENCE</scope>
    <source>
        <strain evidence="5">CBS 675.92</strain>
    </source>
</reference>
<dbReference type="PANTHER" id="PTHR11820">
    <property type="entry name" value="ACYLPYRUVASE"/>
    <property type="match status" value="1"/>
</dbReference>
<dbReference type="SUPFAM" id="SSF56529">
    <property type="entry name" value="FAH"/>
    <property type="match status" value="1"/>
</dbReference>
<dbReference type="InterPro" id="IPR036663">
    <property type="entry name" value="Fumarylacetoacetase_C_sf"/>
</dbReference>
<dbReference type="SUPFAM" id="SSF53474">
    <property type="entry name" value="alpha/beta-Hydrolases"/>
    <property type="match status" value="1"/>
</dbReference>
<evidence type="ECO:0000313" key="5">
    <source>
        <dbReference type="EMBL" id="KAF1956298.1"/>
    </source>
</evidence>
<dbReference type="PANTHER" id="PTHR11820:SF7">
    <property type="entry name" value="ACYLPYRUVASE FAHD1, MITOCHONDRIAL"/>
    <property type="match status" value="1"/>
</dbReference>
<dbReference type="GO" id="GO:0018773">
    <property type="term" value="F:acetylpyruvate hydrolase activity"/>
    <property type="evidence" value="ECO:0007669"/>
    <property type="project" value="TreeGrafter"/>
</dbReference>
<dbReference type="InterPro" id="IPR029058">
    <property type="entry name" value="AB_hydrolase_fold"/>
</dbReference>
<dbReference type="OrthoDB" id="194468at2759"/>
<organism evidence="5 6">
    <name type="scientific">Byssothecium circinans</name>
    <dbReference type="NCBI Taxonomy" id="147558"/>
    <lineage>
        <taxon>Eukaryota</taxon>
        <taxon>Fungi</taxon>
        <taxon>Dikarya</taxon>
        <taxon>Ascomycota</taxon>
        <taxon>Pezizomycotina</taxon>
        <taxon>Dothideomycetes</taxon>
        <taxon>Pleosporomycetidae</taxon>
        <taxon>Pleosporales</taxon>
        <taxon>Massarineae</taxon>
        <taxon>Massarinaceae</taxon>
        <taxon>Byssothecium</taxon>
    </lineage>
</organism>
<dbReference type="AlphaFoldDB" id="A0A6A5TV39"/>
<evidence type="ECO:0000259" key="4">
    <source>
        <dbReference type="Pfam" id="PF12146"/>
    </source>
</evidence>
<evidence type="ECO:0000256" key="1">
    <source>
        <dbReference type="ARBA" id="ARBA00010211"/>
    </source>
</evidence>
<gene>
    <name evidence="5" type="ORF">CC80DRAFT_593763</name>
</gene>
<dbReference type="GO" id="GO:0006107">
    <property type="term" value="P:oxaloacetate metabolic process"/>
    <property type="evidence" value="ECO:0007669"/>
    <property type="project" value="UniProtKB-ARBA"/>
</dbReference>
<feature type="domain" description="Fumarylacetoacetase-like C-terminal" evidence="3">
    <location>
        <begin position="87"/>
        <end position="299"/>
    </location>
</feature>
<protein>
    <recommendedName>
        <fullName evidence="7">Fumarylacetoacetate hydrolase-like protein</fullName>
    </recommendedName>
</protein>
<dbReference type="InterPro" id="IPR011234">
    <property type="entry name" value="Fumarylacetoacetase-like_C"/>
</dbReference>
<dbReference type="Gene3D" id="3.40.50.1820">
    <property type="entry name" value="alpha/beta hydrolase"/>
    <property type="match status" value="1"/>
</dbReference>
<proteinExistence type="inferred from homology"/>
<dbReference type="Pfam" id="PF12146">
    <property type="entry name" value="Hydrolase_4"/>
    <property type="match status" value="1"/>
</dbReference>
<keyword evidence="6" id="KW-1185">Reference proteome</keyword>
<comment type="similarity">
    <text evidence="1">Belongs to the FAH family.</text>
</comment>
<evidence type="ECO:0000259" key="3">
    <source>
        <dbReference type="Pfam" id="PF01557"/>
    </source>
</evidence>
<dbReference type="GO" id="GO:0046872">
    <property type="term" value="F:metal ion binding"/>
    <property type="evidence" value="ECO:0007669"/>
    <property type="project" value="UniProtKB-KW"/>
</dbReference>
<dbReference type="EMBL" id="ML976992">
    <property type="protein sequence ID" value="KAF1956298.1"/>
    <property type="molecule type" value="Genomic_DNA"/>
</dbReference>
<evidence type="ECO:0000256" key="2">
    <source>
        <dbReference type="ARBA" id="ARBA00022723"/>
    </source>
</evidence>
<dbReference type="Pfam" id="PF01557">
    <property type="entry name" value="FAA_hydrolase"/>
    <property type="match status" value="1"/>
</dbReference>
<dbReference type="Gene3D" id="3.90.850.10">
    <property type="entry name" value="Fumarylacetoacetase-like, C-terminal domain"/>
    <property type="match status" value="1"/>
</dbReference>
<dbReference type="FunFam" id="3.90.850.10:FF:000002">
    <property type="entry name" value="2-hydroxyhepta-2,4-diene-1,7-dioate isomerase"/>
    <property type="match status" value="1"/>
</dbReference>
<dbReference type="Proteomes" id="UP000800035">
    <property type="component" value="Unassembled WGS sequence"/>
</dbReference>
<keyword evidence="2" id="KW-0479">Metal-binding</keyword>
<evidence type="ECO:0000313" key="6">
    <source>
        <dbReference type="Proteomes" id="UP000800035"/>
    </source>
</evidence>
<dbReference type="InterPro" id="IPR022742">
    <property type="entry name" value="Hydrolase_4"/>
</dbReference>
<feature type="domain" description="Serine aminopeptidase S33" evidence="4">
    <location>
        <begin position="357"/>
        <end position="465"/>
    </location>
</feature>
<sequence>MASTSVTIGQPSYTNYISYLDPTLSTPRIGHCDLADETIQPLRFTSGTLISTLYQVIEAGTSSIVPHGPPIPFSTVKALPPLTGRDILCVGKNYAEHAKEFNKSGFDSSDKTDQPSHPVIFTKRFTSIIANGEDVLRHEGWTETLDYEGEIGVIIGKAGFRVEEAGAMEYVWGYTIVNDVTARERQRDHKQFFLGKSADGFCPMGPIAVPKEQLEQVLRVQTHVNGELRQDATTDDLIFSIPYLIKTISEGQTLMQGDVIATGTPAGVGIGRKPPIYLQPGDSISVSVNGLGTLTNRVVSNTDCPTPREVAQTSSLSPTDQRRILNLSFLTKINKKLLYYKVLGPHPNTASTPALKPNIFFLHGLGSTHTIFTPLISTLSLSSTTTCHLLDLEGAGLSPTHPLSKLSIESYTADLAALFDHVATKNKQEASEATIIAHSTGCLIALSFAIAYPQKVGKLILLSPPPSPITEDEAKTYYERADLARLYGMAAIVDTVAPIPTSGDSASPEKALAEAMMRSLLLSQDPEGYAKACAAFADSCGCRLAVEEVRAETLVVVGRDEKGDVGDGARGYGERIPGARLRVLEGVGSLHILEGLEGVRGVVGEFLGQ</sequence>
<evidence type="ECO:0008006" key="7">
    <source>
        <dbReference type="Google" id="ProtNLM"/>
    </source>
</evidence>
<name>A0A6A5TV39_9PLEO</name>
<dbReference type="GO" id="GO:0050163">
    <property type="term" value="F:oxaloacetate tautomerase activity"/>
    <property type="evidence" value="ECO:0007669"/>
    <property type="project" value="UniProtKB-ARBA"/>
</dbReference>
<accession>A0A6A5TV39</accession>